<comment type="caution">
    <text evidence="2">The sequence shown here is derived from an EMBL/GenBank/DDBJ whole genome shotgun (WGS) entry which is preliminary data.</text>
</comment>
<protein>
    <submittedName>
        <fullName evidence="2">Uncharacterized protein</fullName>
    </submittedName>
</protein>
<gene>
    <name evidence="2" type="ORF">Tco025E_02694</name>
</gene>
<accession>A0A422Q1U1</accession>
<evidence type="ECO:0000313" key="3">
    <source>
        <dbReference type="Proteomes" id="UP000284403"/>
    </source>
</evidence>
<feature type="region of interest" description="Disordered" evidence="1">
    <location>
        <begin position="1"/>
        <end position="37"/>
    </location>
</feature>
<feature type="region of interest" description="Disordered" evidence="1">
    <location>
        <begin position="588"/>
        <end position="632"/>
    </location>
</feature>
<keyword evidence="3" id="KW-1185">Reference proteome</keyword>
<feature type="compositionally biased region" description="Acidic residues" evidence="1">
    <location>
        <begin position="146"/>
        <end position="156"/>
    </location>
</feature>
<organism evidence="2 3">
    <name type="scientific">Trypanosoma conorhini</name>
    <dbReference type="NCBI Taxonomy" id="83891"/>
    <lineage>
        <taxon>Eukaryota</taxon>
        <taxon>Discoba</taxon>
        <taxon>Euglenozoa</taxon>
        <taxon>Kinetoplastea</taxon>
        <taxon>Metakinetoplastina</taxon>
        <taxon>Trypanosomatida</taxon>
        <taxon>Trypanosomatidae</taxon>
        <taxon>Trypanosoma</taxon>
    </lineage>
</organism>
<feature type="region of interest" description="Disordered" evidence="1">
    <location>
        <begin position="102"/>
        <end position="269"/>
    </location>
</feature>
<sequence>MQHAHAGAAAWQQFPHSNSNGSSGGERPHHPTQYQAMPPPWLLGPMVPYRPQGGGRSMKNPTHRQWYLDSLKTIQRVHSPEWRKLHFLDSTGGHTEVVKVNCAGPAEGRNPRGESAEVRRYARVNRNDRGTEQRAARASEAAVGAEEQDTAEEDGGEDTRGLNTTSQNSSTVDVLASSYYPRAGNAGKEGLEDAQASVKPRRGYRPSLAPRNILLELSDSDEDYPRETTATSPTQNSGEGSSKDGSTDGTSSGEYEGENAGRRKSNNSSVAGSFANYGASMAGQPRGHYRVRFGGSLFDPSDATSFSLATPGLRPGSSATNFGQSMLRGQDSIARLPGLSRTRMGEDAMRLRSIVRPVSLDEDDSDELYRSASASASIRPRGQGEYGGKAPVLRAIRAGIKKARESIPEYVKSGWECFSRRGDKGTPGLISSASQLAEGSEGRGGRKTDSARARRYHRNEASTPQSLSEKSSDAAESDTSTSQGLGSQERQRLKSRTASQLTVQDGKTRSFYDQLTQLPKFLRRYKLWPSGKHRERERGTSDSSQQSLSRQSTREDDGKDITGIMPRIMDLEYPIIQEQVNEVMPAKSTEQPQLNGKNRKPFTPPQTRLSVEHTRETNKSRPEGFGEVPRVPLLPSVTQKSYRRPIEYRLSEDRSNSDISMYYQF</sequence>
<dbReference type="RefSeq" id="XP_029230284.1">
    <property type="nucleotide sequence ID" value="XM_029369618.1"/>
</dbReference>
<name>A0A422Q1U1_9TRYP</name>
<reference evidence="2 3" key="1">
    <citation type="journal article" date="2018" name="BMC Genomics">
        <title>Genomic comparison of Trypanosoma conorhini and Trypanosoma rangeli to Trypanosoma cruzi strains of high and low virulence.</title>
        <authorList>
            <person name="Bradwell K.R."/>
            <person name="Koparde V.N."/>
            <person name="Matveyev A.V."/>
            <person name="Serrano M.G."/>
            <person name="Alves J.M."/>
            <person name="Parikh H."/>
            <person name="Huang B."/>
            <person name="Lee V."/>
            <person name="Espinosa-Alvarez O."/>
            <person name="Ortiz P.A."/>
            <person name="Costa-Martins A.G."/>
            <person name="Teixeira M.M."/>
            <person name="Buck G.A."/>
        </authorList>
    </citation>
    <scope>NUCLEOTIDE SEQUENCE [LARGE SCALE GENOMIC DNA]</scope>
    <source>
        <strain evidence="2 3">025E</strain>
    </source>
</reference>
<feature type="compositionally biased region" description="Basic and acidic residues" evidence="1">
    <location>
        <begin position="109"/>
        <end position="137"/>
    </location>
</feature>
<feature type="compositionally biased region" description="Basic and acidic residues" evidence="1">
    <location>
        <begin position="440"/>
        <end position="452"/>
    </location>
</feature>
<feature type="compositionally biased region" description="Low complexity" evidence="1">
    <location>
        <begin position="1"/>
        <end position="10"/>
    </location>
</feature>
<feature type="compositionally biased region" description="Polar residues" evidence="1">
    <location>
        <begin position="161"/>
        <end position="172"/>
    </location>
</feature>
<feature type="compositionally biased region" description="Basic and acidic residues" evidence="1">
    <location>
        <begin position="610"/>
        <end position="624"/>
    </location>
</feature>
<feature type="region of interest" description="Disordered" evidence="1">
    <location>
        <begin position="529"/>
        <end position="561"/>
    </location>
</feature>
<dbReference type="AlphaFoldDB" id="A0A422Q1U1"/>
<dbReference type="Proteomes" id="UP000284403">
    <property type="component" value="Unassembled WGS sequence"/>
</dbReference>
<evidence type="ECO:0000256" key="1">
    <source>
        <dbReference type="SAM" id="MobiDB-lite"/>
    </source>
</evidence>
<feature type="region of interest" description="Disordered" evidence="1">
    <location>
        <begin position="422"/>
        <end position="504"/>
    </location>
</feature>
<dbReference type="EMBL" id="MKKU01000110">
    <property type="protein sequence ID" value="RNF23936.1"/>
    <property type="molecule type" value="Genomic_DNA"/>
</dbReference>
<proteinExistence type="predicted"/>
<evidence type="ECO:0000313" key="2">
    <source>
        <dbReference type="EMBL" id="RNF23936.1"/>
    </source>
</evidence>
<dbReference type="GeneID" id="40316305"/>
<feature type="compositionally biased region" description="Low complexity" evidence="1">
    <location>
        <begin position="541"/>
        <end position="551"/>
    </location>
</feature>